<evidence type="ECO:0000313" key="1">
    <source>
        <dbReference type="EMBL" id="OXC71797.1"/>
    </source>
</evidence>
<dbReference type="AlphaFoldDB" id="A0A226WLZ4"/>
<comment type="caution">
    <text evidence="1">The sequence shown here is derived from an EMBL/GenBank/DDBJ whole genome shotgun (WGS) entry which is preliminary data.</text>
</comment>
<dbReference type="Proteomes" id="UP000214720">
    <property type="component" value="Unassembled WGS sequence"/>
</dbReference>
<proteinExistence type="predicted"/>
<reference evidence="2" key="1">
    <citation type="submission" date="2017-01" db="EMBL/GenBank/DDBJ databases">
        <title>Genome Analysis of Deinococcus marmoris KOPRI26562.</title>
        <authorList>
            <person name="Kim J.H."/>
            <person name="Oh H.-M."/>
        </authorList>
    </citation>
    <scope>NUCLEOTIDE SEQUENCE [LARGE SCALE GENOMIC DNA]</scope>
    <source>
        <strain evidence="2">PAMC 26633</strain>
    </source>
</reference>
<evidence type="ECO:0000313" key="2">
    <source>
        <dbReference type="Proteomes" id="UP000214720"/>
    </source>
</evidence>
<organism evidence="1 2">
    <name type="scientific">Caballeronia sordidicola</name>
    <name type="common">Burkholderia sordidicola</name>
    <dbReference type="NCBI Taxonomy" id="196367"/>
    <lineage>
        <taxon>Bacteria</taxon>
        <taxon>Pseudomonadati</taxon>
        <taxon>Pseudomonadota</taxon>
        <taxon>Betaproteobacteria</taxon>
        <taxon>Burkholderiales</taxon>
        <taxon>Burkholderiaceae</taxon>
        <taxon>Caballeronia</taxon>
    </lineage>
</organism>
<dbReference type="EMBL" id="MTHB01000294">
    <property type="protein sequence ID" value="OXC71797.1"/>
    <property type="molecule type" value="Genomic_DNA"/>
</dbReference>
<name>A0A226WLZ4_CABSO</name>
<protein>
    <submittedName>
        <fullName evidence="1">Uncharacterized protein</fullName>
    </submittedName>
</protein>
<gene>
    <name evidence="1" type="ORF">BSU04_45255</name>
</gene>
<accession>A0A226WLZ4</accession>
<sequence>MLSGGSGGDSFSTTLLPSAQMLRNVIVFVKFRAVTEPTA</sequence>